<dbReference type="CDD" id="cd19980">
    <property type="entry name" value="PBP1_ABC_ligand_binding-like"/>
    <property type="match status" value="1"/>
</dbReference>
<dbReference type="Gene3D" id="3.40.50.2300">
    <property type="match status" value="2"/>
</dbReference>
<protein>
    <submittedName>
        <fullName evidence="7">ABC transporter substrate-binding protein</fullName>
    </submittedName>
</protein>
<evidence type="ECO:0000313" key="7">
    <source>
        <dbReference type="EMBL" id="QET05488.1"/>
    </source>
</evidence>
<gene>
    <name evidence="7" type="ORF">FOB72_26145</name>
</gene>
<accession>A0A5P2HCI5</accession>
<dbReference type="InterPro" id="IPR000709">
    <property type="entry name" value="Leu_Ile_Val-bd"/>
</dbReference>
<feature type="chain" id="PRO_5024865422" evidence="5">
    <location>
        <begin position="33"/>
        <end position="392"/>
    </location>
</feature>
<keyword evidence="2" id="KW-0813">Transport</keyword>
<evidence type="ECO:0000256" key="1">
    <source>
        <dbReference type="ARBA" id="ARBA00010062"/>
    </source>
</evidence>
<reference evidence="7 8" key="1">
    <citation type="submission" date="2019-09" db="EMBL/GenBank/DDBJ databases">
        <title>FDA dAtabase for Regulatory Grade micrObial Sequences (FDA-ARGOS): Supporting development and validation of Infectious Disease Dx tests.</title>
        <authorList>
            <person name="Sciortino C."/>
            <person name="Tallon L."/>
            <person name="Sadzewicz L."/>
            <person name="Vavikolanu K."/>
            <person name="Mehta A."/>
            <person name="Aluvathingal J."/>
            <person name="Nadendla S."/>
            <person name="Nandy P."/>
            <person name="Geyer C."/>
            <person name="Yan Y."/>
            <person name="Sichtig H."/>
        </authorList>
    </citation>
    <scope>NUCLEOTIDE SEQUENCE [LARGE SCALE GENOMIC DNA]</scope>
    <source>
        <strain evidence="7 8">FDAARGOS_664</strain>
    </source>
</reference>
<dbReference type="Proteomes" id="UP000322822">
    <property type="component" value="Chromosome 2"/>
</dbReference>
<dbReference type="InterPro" id="IPR028081">
    <property type="entry name" value="Leu-bd"/>
</dbReference>
<feature type="domain" description="Leucine-binding protein" evidence="6">
    <location>
        <begin position="35"/>
        <end position="387"/>
    </location>
</feature>
<dbReference type="EMBL" id="CP044067">
    <property type="protein sequence ID" value="QET05488.1"/>
    <property type="molecule type" value="Genomic_DNA"/>
</dbReference>
<sequence>MWIRSKRSAPIRHAATLVATCVLAYGASSAQAQETIKIGVTEPLTGAVAASGTYVTNGARIAADVINSRGGVLGRKIELVIEDNKSNPREAVNSAEKLILKDKVPVLMGAWSSTFTLAVMPKLVEYGVPMVVETASSTKITTAGNPWIFRTSPTSAMEAAAFARHLASFSPAIKKVDFLSVNNDWGLGAAAEFRKALEGKGIAVGRTETMAPDATDLSAQLASLKSTGADTLIVTSGIEQLTLAIRQAAEQRLPQRIITTGGSFPEPLLKTPGPKGYASQHLLFFAPWAVERAKYPEVAKDFVEGWNARKLDFAGQTEGFRGYDAILTIAEAIRVAGKAEPAAIRDALWKVKLKGVNGDIAFIKEGPAGKESGQAEPNIYVVELKDGAVAVK</sequence>
<keyword evidence="4" id="KW-0029">Amino-acid transport</keyword>
<comment type="similarity">
    <text evidence="1">Belongs to the leucine-binding protein family.</text>
</comment>
<feature type="signal peptide" evidence="5">
    <location>
        <begin position="1"/>
        <end position="32"/>
    </location>
</feature>
<dbReference type="AlphaFoldDB" id="A0A5P2HCI5"/>
<organism evidence="7 8">
    <name type="scientific">Cupriavidus pauculus</name>
    <dbReference type="NCBI Taxonomy" id="82633"/>
    <lineage>
        <taxon>Bacteria</taxon>
        <taxon>Pseudomonadati</taxon>
        <taxon>Pseudomonadota</taxon>
        <taxon>Betaproteobacteria</taxon>
        <taxon>Burkholderiales</taxon>
        <taxon>Burkholderiaceae</taxon>
        <taxon>Cupriavidus</taxon>
    </lineage>
</organism>
<evidence type="ECO:0000259" key="6">
    <source>
        <dbReference type="Pfam" id="PF13458"/>
    </source>
</evidence>
<name>A0A5P2HCI5_9BURK</name>
<dbReference type="PANTHER" id="PTHR30483">
    <property type="entry name" value="LEUCINE-SPECIFIC-BINDING PROTEIN"/>
    <property type="match status" value="1"/>
</dbReference>
<evidence type="ECO:0000256" key="3">
    <source>
        <dbReference type="ARBA" id="ARBA00022729"/>
    </source>
</evidence>
<dbReference type="RefSeq" id="WP_150375707.1">
    <property type="nucleotide sequence ID" value="NZ_CP044067.1"/>
</dbReference>
<dbReference type="OrthoDB" id="7337537at2"/>
<dbReference type="GO" id="GO:0006865">
    <property type="term" value="P:amino acid transport"/>
    <property type="evidence" value="ECO:0007669"/>
    <property type="project" value="UniProtKB-KW"/>
</dbReference>
<dbReference type="SUPFAM" id="SSF53822">
    <property type="entry name" value="Periplasmic binding protein-like I"/>
    <property type="match status" value="1"/>
</dbReference>
<dbReference type="InterPro" id="IPR051010">
    <property type="entry name" value="BCAA_transport"/>
</dbReference>
<dbReference type="PRINTS" id="PR00337">
    <property type="entry name" value="LEUILEVALBP"/>
</dbReference>
<keyword evidence="3 5" id="KW-0732">Signal</keyword>
<dbReference type="InterPro" id="IPR028082">
    <property type="entry name" value="Peripla_BP_I"/>
</dbReference>
<evidence type="ECO:0000313" key="8">
    <source>
        <dbReference type="Proteomes" id="UP000322822"/>
    </source>
</evidence>
<evidence type="ECO:0000256" key="2">
    <source>
        <dbReference type="ARBA" id="ARBA00022448"/>
    </source>
</evidence>
<dbReference type="PANTHER" id="PTHR30483:SF6">
    <property type="entry name" value="PERIPLASMIC BINDING PROTEIN OF ABC TRANSPORTER FOR NATURAL AMINO ACIDS"/>
    <property type="match status" value="1"/>
</dbReference>
<proteinExistence type="inferred from homology"/>
<evidence type="ECO:0000256" key="5">
    <source>
        <dbReference type="SAM" id="SignalP"/>
    </source>
</evidence>
<evidence type="ECO:0000256" key="4">
    <source>
        <dbReference type="ARBA" id="ARBA00022970"/>
    </source>
</evidence>
<dbReference type="Pfam" id="PF13458">
    <property type="entry name" value="Peripla_BP_6"/>
    <property type="match status" value="1"/>
</dbReference>